<accession>A0AAV5T374</accession>
<feature type="non-terminal residue" evidence="1">
    <location>
        <position position="1"/>
    </location>
</feature>
<sequence length="102" mass="11685">GRDEKESARLRIHRGCQGAPVIFIEGETPQLPQYMHEAELCEGGRRIGCTQPMRVAALSEAARVAVGSAPRLDPPWRTRFDWRIEKRRVRRRRSSISLLECC</sequence>
<dbReference type="EMBL" id="BTSX01000002">
    <property type="protein sequence ID" value="GMS86979.1"/>
    <property type="molecule type" value="Genomic_DNA"/>
</dbReference>
<evidence type="ECO:0000313" key="1">
    <source>
        <dbReference type="EMBL" id="GMS86979.1"/>
    </source>
</evidence>
<dbReference type="Proteomes" id="UP001432027">
    <property type="component" value="Unassembled WGS sequence"/>
</dbReference>
<name>A0AAV5T374_9BILA</name>
<proteinExistence type="predicted"/>
<reference evidence="1" key="1">
    <citation type="submission" date="2023-10" db="EMBL/GenBank/DDBJ databases">
        <title>Genome assembly of Pristionchus species.</title>
        <authorList>
            <person name="Yoshida K."/>
            <person name="Sommer R.J."/>
        </authorList>
    </citation>
    <scope>NUCLEOTIDE SEQUENCE</scope>
    <source>
        <strain evidence="1">RS0144</strain>
    </source>
</reference>
<protein>
    <submittedName>
        <fullName evidence="1">Uncharacterized protein</fullName>
    </submittedName>
</protein>
<dbReference type="AlphaFoldDB" id="A0AAV5T374"/>
<gene>
    <name evidence="1" type="ORF">PENTCL1PPCAC_9154</name>
</gene>
<comment type="caution">
    <text evidence="1">The sequence shown here is derived from an EMBL/GenBank/DDBJ whole genome shotgun (WGS) entry which is preliminary data.</text>
</comment>
<evidence type="ECO:0000313" key="2">
    <source>
        <dbReference type="Proteomes" id="UP001432027"/>
    </source>
</evidence>
<dbReference type="Gene3D" id="3.40.50.300">
    <property type="entry name" value="P-loop containing nucleotide triphosphate hydrolases"/>
    <property type="match status" value="1"/>
</dbReference>
<organism evidence="1 2">
    <name type="scientific">Pristionchus entomophagus</name>
    <dbReference type="NCBI Taxonomy" id="358040"/>
    <lineage>
        <taxon>Eukaryota</taxon>
        <taxon>Metazoa</taxon>
        <taxon>Ecdysozoa</taxon>
        <taxon>Nematoda</taxon>
        <taxon>Chromadorea</taxon>
        <taxon>Rhabditida</taxon>
        <taxon>Rhabditina</taxon>
        <taxon>Diplogasteromorpha</taxon>
        <taxon>Diplogasteroidea</taxon>
        <taxon>Neodiplogasteridae</taxon>
        <taxon>Pristionchus</taxon>
    </lineage>
</organism>
<keyword evidence="2" id="KW-1185">Reference proteome</keyword>
<dbReference type="InterPro" id="IPR027417">
    <property type="entry name" value="P-loop_NTPase"/>
</dbReference>